<gene>
    <name evidence="1" type="ORF">G3M78_01605</name>
</gene>
<proteinExistence type="predicted"/>
<dbReference type="EMBL" id="CP048620">
    <property type="protein sequence ID" value="QPJ64165.1"/>
    <property type="molecule type" value="Genomic_DNA"/>
</dbReference>
<evidence type="ECO:0000313" key="2">
    <source>
        <dbReference type="Proteomes" id="UP000594464"/>
    </source>
</evidence>
<sequence>MSQEAHCQECGNVVESLPTQVEYQGQEIHLFNPVICVDCLQQLCERHSATCANCGGAIPPYTQVGVLKAESGEKQLIHMNTACSTAGSAFHGYWGKGELREFIQIEAC</sequence>
<dbReference type="KEGG" id="nva:G3M78_01605"/>
<organism evidence="1 2">
    <name type="scientific">Candidatus Nitrohelix vancouverensis</name>
    <dbReference type="NCBI Taxonomy" id="2705534"/>
    <lineage>
        <taxon>Bacteria</taxon>
        <taxon>Pseudomonadati</taxon>
        <taxon>Nitrospinota/Tectimicrobiota group</taxon>
        <taxon>Nitrospinota</taxon>
        <taxon>Nitrospinia</taxon>
        <taxon>Nitrospinales</taxon>
        <taxon>Nitrospinaceae</taxon>
        <taxon>Candidatus Nitrohelix</taxon>
    </lineage>
</organism>
<accession>A0A7T0C0A8</accession>
<dbReference type="AlphaFoldDB" id="A0A7T0C0A8"/>
<dbReference type="Proteomes" id="UP000594464">
    <property type="component" value="Chromosome"/>
</dbReference>
<name>A0A7T0C0A8_9BACT</name>
<evidence type="ECO:0000313" key="1">
    <source>
        <dbReference type="EMBL" id="QPJ64165.1"/>
    </source>
</evidence>
<protein>
    <submittedName>
        <fullName evidence="1">Uncharacterized protein</fullName>
    </submittedName>
</protein>
<reference evidence="2" key="1">
    <citation type="submission" date="2020-02" db="EMBL/GenBank/DDBJ databases">
        <title>Genomic and physiological characterization of two novel Nitrospinaceae genera.</title>
        <authorList>
            <person name="Mueller A.J."/>
            <person name="Jung M.-Y."/>
            <person name="Strachan C.R."/>
            <person name="Herbold C.W."/>
            <person name="Kirkegaard R.H."/>
            <person name="Daims H."/>
        </authorList>
    </citation>
    <scope>NUCLEOTIDE SEQUENCE [LARGE SCALE GENOMIC DNA]</scope>
</reference>